<sequence length="118" mass="13127">MEERTARTLQTIAKAFASSSIRYNVTVAPHPSEPDTFHVLFSLPTAEAPESPTFIALTLTEGDAVDGGRSFTGLLEHQRWPLTIVIEGGGQLKDFPERCIDVAWEHKHTVSQTPLWLR</sequence>
<dbReference type="EMBL" id="JAECZO010000005">
    <property type="protein sequence ID" value="KAK7200450.1"/>
    <property type="molecule type" value="Genomic_DNA"/>
</dbReference>
<dbReference type="AlphaFoldDB" id="A0AAW0F583"/>
<protein>
    <submittedName>
        <fullName evidence="1">Uncharacterized protein</fullName>
    </submittedName>
</protein>
<evidence type="ECO:0000313" key="2">
    <source>
        <dbReference type="Proteomes" id="UP001430356"/>
    </source>
</evidence>
<comment type="caution">
    <text evidence="1">The sequence shown here is derived from an EMBL/GenBank/DDBJ whole genome shotgun (WGS) entry which is preliminary data.</text>
</comment>
<evidence type="ECO:0000313" key="1">
    <source>
        <dbReference type="EMBL" id="KAK7200450.1"/>
    </source>
</evidence>
<accession>A0AAW0F583</accession>
<name>A0AAW0F583_9TRYP</name>
<keyword evidence="2" id="KW-1185">Reference proteome</keyword>
<gene>
    <name evidence="1" type="ORF">NESM_000099500</name>
</gene>
<organism evidence="1 2">
    <name type="scientific">Novymonas esmeraldas</name>
    <dbReference type="NCBI Taxonomy" id="1808958"/>
    <lineage>
        <taxon>Eukaryota</taxon>
        <taxon>Discoba</taxon>
        <taxon>Euglenozoa</taxon>
        <taxon>Kinetoplastea</taxon>
        <taxon>Metakinetoplastina</taxon>
        <taxon>Trypanosomatida</taxon>
        <taxon>Trypanosomatidae</taxon>
        <taxon>Novymonas</taxon>
    </lineage>
</organism>
<dbReference type="Proteomes" id="UP001430356">
    <property type="component" value="Unassembled WGS sequence"/>
</dbReference>
<reference evidence="1 2" key="1">
    <citation type="journal article" date="2021" name="MBio">
        <title>A New Model Trypanosomatid, Novymonas esmeraldas: Genomic Perception of Its 'Candidatus Pandoraea novymonadis' Endosymbiont.</title>
        <authorList>
            <person name="Zakharova A."/>
            <person name="Saura A."/>
            <person name="Butenko A."/>
            <person name="Podesvova L."/>
            <person name="Warmusova S."/>
            <person name="Kostygov A.Y."/>
            <person name="Nenarokova A."/>
            <person name="Lukes J."/>
            <person name="Opperdoes F.R."/>
            <person name="Yurchenko V."/>
        </authorList>
    </citation>
    <scope>NUCLEOTIDE SEQUENCE [LARGE SCALE GENOMIC DNA]</scope>
    <source>
        <strain evidence="1 2">E262AT.01</strain>
    </source>
</reference>
<proteinExistence type="predicted"/>